<evidence type="ECO:0000313" key="7">
    <source>
        <dbReference type="Proteomes" id="UP000298030"/>
    </source>
</evidence>
<dbReference type="SUPFAM" id="SSF51905">
    <property type="entry name" value="FAD/NAD(P)-binding domain"/>
    <property type="match status" value="1"/>
</dbReference>
<evidence type="ECO:0000256" key="5">
    <source>
        <dbReference type="SAM" id="MobiDB-lite"/>
    </source>
</evidence>
<dbReference type="OrthoDB" id="66881at2759"/>
<dbReference type="InterPro" id="IPR036188">
    <property type="entry name" value="FAD/NAD-bd_sf"/>
</dbReference>
<evidence type="ECO:0000256" key="3">
    <source>
        <dbReference type="ARBA" id="ARBA00022827"/>
    </source>
</evidence>
<name>A0A4Y7T1H8_COPMI</name>
<evidence type="ECO:0000256" key="2">
    <source>
        <dbReference type="ARBA" id="ARBA00022630"/>
    </source>
</evidence>
<comment type="caution">
    <text evidence="6">The sequence shown here is derived from an EMBL/GenBank/DDBJ whole genome shotgun (WGS) entry which is preliminary data.</text>
</comment>
<feature type="region of interest" description="Disordered" evidence="5">
    <location>
        <begin position="261"/>
        <end position="287"/>
    </location>
</feature>
<gene>
    <name evidence="6" type="ORF">FA13DRAFT_1736040</name>
</gene>
<protein>
    <submittedName>
        <fullName evidence="6">FAD/NAD(P)-binding domain-containing protein</fullName>
    </submittedName>
</protein>
<dbReference type="PANTHER" id="PTHR23023">
    <property type="entry name" value="DIMETHYLANILINE MONOOXYGENASE"/>
    <property type="match status" value="1"/>
</dbReference>
<dbReference type="GO" id="GO:0050661">
    <property type="term" value="F:NADP binding"/>
    <property type="evidence" value="ECO:0007669"/>
    <property type="project" value="InterPro"/>
</dbReference>
<comment type="similarity">
    <text evidence="1">Belongs to the FMO family.</text>
</comment>
<accession>A0A4Y7T1H8</accession>
<organism evidence="6 7">
    <name type="scientific">Coprinellus micaceus</name>
    <name type="common">Glistening ink-cap mushroom</name>
    <name type="synonym">Coprinus micaceus</name>
    <dbReference type="NCBI Taxonomy" id="71717"/>
    <lineage>
        <taxon>Eukaryota</taxon>
        <taxon>Fungi</taxon>
        <taxon>Dikarya</taxon>
        <taxon>Basidiomycota</taxon>
        <taxon>Agaricomycotina</taxon>
        <taxon>Agaricomycetes</taxon>
        <taxon>Agaricomycetidae</taxon>
        <taxon>Agaricales</taxon>
        <taxon>Agaricineae</taxon>
        <taxon>Psathyrellaceae</taxon>
        <taxon>Coprinellus</taxon>
    </lineage>
</organism>
<keyword evidence="7" id="KW-1185">Reference proteome</keyword>
<keyword evidence="4" id="KW-0560">Oxidoreductase</keyword>
<reference evidence="6 7" key="1">
    <citation type="journal article" date="2019" name="Nat. Ecol. Evol.">
        <title>Megaphylogeny resolves global patterns of mushroom evolution.</title>
        <authorList>
            <person name="Varga T."/>
            <person name="Krizsan K."/>
            <person name="Foldi C."/>
            <person name="Dima B."/>
            <person name="Sanchez-Garcia M."/>
            <person name="Sanchez-Ramirez S."/>
            <person name="Szollosi G.J."/>
            <person name="Szarkandi J.G."/>
            <person name="Papp V."/>
            <person name="Albert L."/>
            <person name="Andreopoulos W."/>
            <person name="Angelini C."/>
            <person name="Antonin V."/>
            <person name="Barry K.W."/>
            <person name="Bougher N.L."/>
            <person name="Buchanan P."/>
            <person name="Buyck B."/>
            <person name="Bense V."/>
            <person name="Catcheside P."/>
            <person name="Chovatia M."/>
            <person name="Cooper J."/>
            <person name="Damon W."/>
            <person name="Desjardin D."/>
            <person name="Finy P."/>
            <person name="Geml J."/>
            <person name="Haridas S."/>
            <person name="Hughes K."/>
            <person name="Justo A."/>
            <person name="Karasinski D."/>
            <person name="Kautmanova I."/>
            <person name="Kiss B."/>
            <person name="Kocsube S."/>
            <person name="Kotiranta H."/>
            <person name="LaButti K.M."/>
            <person name="Lechner B.E."/>
            <person name="Liimatainen K."/>
            <person name="Lipzen A."/>
            <person name="Lukacs Z."/>
            <person name="Mihaltcheva S."/>
            <person name="Morgado L.N."/>
            <person name="Niskanen T."/>
            <person name="Noordeloos M.E."/>
            <person name="Ohm R.A."/>
            <person name="Ortiz-Santana B."/>
            <person name="Ovrebo C."/>
            <person name="Racz N."/>
            <person name="Riley R."/>
            <person name="Savchenko A."/>
            <person name="Shiryaev A."/>
            <person name="Soop K."/>
            <person name="Spirin V."/>
            <person name="Szebenyi C."/>
            <person name="Tomsovsky M."/>
            <person name="Tulloss R.E."/>
            <person name="Uehling J."/>
            <person name="Grigoriev I.V."/>
            <person name="Vagvolgyi C."/>
            <person name="Papp T."/>
            <person name="Martin F.M."/>
            <person name="Miettinen O."/>
            <person name="Hibbett D.S."/>
            <person name="Nagy L.G."/>
        </authorList>
    </citation>
    <scope>NUCLEOTIDE SEQUENCE [LARGE SCALE GENOMIC DNA]</scope>
    <source>
        <strain evidence="6 7">FP101781</strain>
    </source>
</reference>
<dbReference type="InterPro" id="IPR050346">
    <property type="entry name" value="FMO-like"/>
</dbReference>
<proteinExistence type="inferred from homology"/>
<dbReference type="STRING" id="71717.A0A4Y7T1H8"/>
<dbReference type="GO" id="GO:0004499">
    <property type="term" value="F:N,N-dimethylaniline monooxygenase activity"/>
    <property type="evidence" value="ECO:0007669"/>
    <property type="project" value="InterPro"/>
</dbReference>
<evidence type="ECO:0000256" key="1">
    <source>
        <dbReference type="ARBA" id="ARBA00009183"/>
    </source>
</evidence>
<dbReference type="GO" id="GO:0050660">
    <property type="term" value="F:flavin adenine dinucleotide binding"/>
    <property type="evidence" value="ECO:0007669"/>
    <property type="project" value="InterPro"/>
</dbReference>
<dbReference type="Pfam" id="PF00743">
    <property type="entry name" value="FMO-like"/>
    <property type="match status" value="1"/>
</dbReference>
<dbReference type="Proteomes" id="UP000298030">
    <property type="component" value="Unassembled WGS sequence"/>
</dbReference>
<evidence type="ECO:0000313" key="6">
    <source>
        <dbReference type="EMBL" id="TEB27861.1"/>
    </source>
</evidence>
<dbReference type="InterPro" id="IPR020946">
    <property type="entry name" value="Flavin_mOase-like"/>
</dbReference>
<keyword evidence="2" id="KW-0285">Flavoprotein</keyword>
<sequence length="442" mass="49538">MEVYSDLRSEDPFKLAIPRRVLIIGGGPAGLVTLRTFDTVRLVERRDDVGGLIPGLIGNFPPPPTAEDEQPFPKTLGNLRVLEESSPPHLRRPWGEGWKVSLRDWSDGGKEIEEIWDAVVVAVHWHDNEEWPETPGLDELRQPSWRGPKEYEGKKCLIIGNANSSNDIAAQLAPVAQVPVLQSIRRPPWPGFPSLPDERIQTVAPVVKYAVNDDSPAKASVYLKDGTVINDLDVVLCGTGYYPFPDFVKVFKRPEIHSEPGYGYPSTLPKPKTDEEPSGVYDPPEHLPVVVPETRPRRMPHMHRLSIYAPNPSLAFVGTVMTYTPFTTADIVSSYVALVFSHKLPIPPSTWDRLQYERDRLDVVQSRLVGVENPTSFLTYSVMSVDEEGYGRALREDVVSVLPELDQILPIWDEETSKAKENMFKAKLEALKRGRGKGLGWK</sequence>
<evidence type="ECO:0000256" key="4">
    <source>
        <dbReference type="ARBA" id="ARBA00023002"/>
    </source>
</evidence>
<dbReference type="AlphaFoldDB" id="A0A4Y7T1H8"/>
<dbReference type="Gene3D" id="3.50.50.60">
    <property type="entry name" value="FAD/NAD(P)-binding domain"/>
    <property type="match status" value="3"/>
</dbReference>
<keyword evidence="3" id="KW-0274">FAD</keyword>
<dbReference type="EMBL" id="QPFP01000036">
    <property type="protein sequence ID" value="TEB27861.1"/>
    <property type="molecule type" value="Genomic_DNA"/>
</dbReference>